<accession>A0A3D9FIV3</accession>
<dbReference type="AlphaFoldDB" id="A0A3D9FIV3"/>
<protein>
    <submittedName>
        <fullName evidence="1">Uncharacterized protein</fullName>
    </submittedName>
</protein>
<reference evidence="1 2" key="1">
    <citation type="submission" date="2018-07" db="EMBL/GenBank/DDBJ databases">
        <title>Genomic Encyclopedia of Type Strains, Phase IV (KMG-IV): sequencing the most valuable type-strain genomes for metagenomic binning, comparative biology and taxonomic classification.</title>
        <authorList>
            <person name="Goeker M."/>
        </authorList>
    </citation>
    <scope>NUCLEOTIDE SEQUENCE [LARGE SCALE GENOMIC DNA]</scope>
    <source>
        <strain evidence="1 2">DSM 26725</strain>
    </source>
</reference>
<sequence>MTDRRSSLSKTLSFLRERESEILRNTPDNVEEIDRELERLAAELIANDPERRTAQKISELLDLASEWQNGNNAAGTELERTLEGLVGRRAASRLLVAAAQKSNSRWVINVRRRKPDELEDQGESYSRSKSAARDELIAHRVLLRKRTLGTIGRAIAEIDDEDIFGIREDAIRNAYYRHLHRAVDNGLLFPGLSETVVDFQRGEDPITAADLPKPGRPKICISD</sequence>
<evidence type="ECO:0000313" key="1">
    <source>
        <dbReference type="EMBL" id="RED17497.1"/>
    </source>
</evidence>
<dbReference type="Proteomes" id="UP000256310">
    <property type="component" value="Unassembled WGS sequence"/>
</dbReference>
<keyword evidence="2" id="KW-1185">Reference proteome</keyword>
<proteinExistence type="predicted"/>
<gene>
    <name evidence="1" type="ORF">DFR46_2544</name>
</gene>
<evidence type="ECO:0000313" key="2">
    <source>
        <dbReference type="Proteomes" id="UP000256310"/>
    </source>
</evidence>
<dbReference type="RefSeq" id="WP_147297686.1">
    <property type="nucleotide sequence ID" value="NZ_QRDP01000004.1"/>
</dbReference>
<organism evidence="1 2">
    <name type="scientific">Parasphingopyxis lamellibrachiae</name>
    <dbReference type="NCBI Taxonomy" id="680125"/>
    <lineage>
        <taxon>Bacteria</taxon>
        <taxon>Pseudomonadati</taxon>
        <taxon>Pseudomonadota</taxon>
        <taxon>Alphaproteobacteria</taxon>
        <taxon>Sphingomonadales</taxon>
        <taxon>Sphingomonadaceae</taxon>
        <taxon>Parasphingopyxis</taxon>
    </lineage>
</organism>
<dbReference type="EMBL" id="QRDP01000004">
    <property type="protein sequence ID" value="RED17497.1"/>
    <property type="molecule type" value="Genomic_DNA"/>
</dbReference>
<comment type="caution">
    <text evidence="1">The sequence shown here is derived from an EMBL/GenBank/DDBJ whole genome shotgun (WGS) entry which is preliminary data.</text>
</comment>
<name>A0A3D9FIV3_9SPHN</name>